<evidence type="ECO:0008006" key="4">
    <source>
        <dbReference type="Google" id="ProtNLM"/>
    </source>
</evidence>
<accession>A0A1D8KB61</accession>
<name>A0A1D8KB61_9GAMM</name>
<dbReference type="EMBL" id="CP017448">
    <property type="protein sequence ID" value="AOV18194.1"/>
    <property type="molecule type" value="Genomic_DNA"/>
</dbReference>
<protein>
    <recommendedName>
        <fullName evidence="4">DUF4390 domain-containing protein</fullName>
    </recommendedName>
</protein>
<reference evidence="2 3" key="1">
    <citation type="submission" date="2016-09" db="EMBL/GenBank/DDBJ databases">
        <title>Acidihalobacter prosperus V6 (DSM14174).</title>
        <authorList>
            <person name="Khaleque H.N."/>
            <person name="Ramsay J.P."/>
            <person name="Murphy R.J.T."/>
            <person name="Kaksonen A.H."/>
            <person name="Boxall N.J."/>
            <person name="Watkin E.L.J."/>
        </authorList>
    </citation>
    <scope>NUCLEOTIDE SEQUENCE [LARGE SCALE GENOMIC DNA]</scope>
    <source>
        <strain evidence="2 3">V6</strain>
    </source>
</reference>
<evidence type="ECO:0000256" key="1">
    <source>
        <dbReference type="SAM" id="SignalP"/>
    </source>
</evidence>
<gene>
    <name evidence="2" type="ORF">BJI67_15000</name>
</gene>
<dbReference type="Proteomes" id="UP000095342">
    <property type="component" value="Chromosome"/>
</dbReference>
<dbReference type="KEGG" id="aaeo:BJI67_15000"/>
<dbReference type="Pfam" id="PF14334">
    <property type="entry name" value="DUF4390"/>
    <property type="match status" value="1"/>
</dbReference>
<organism evidence="2 3">
    <name type="scientific">Acidihalobacter aeolianus</name>
    <dbReference type="NCBI Taxonomy" id="2792603"/>
    <lineage>
        <taxon>Bacteria</taxon>
        <taxon>Pseudomonadati</taxon>
        <taxon>Pseudomonadota</taxon>
        <taxon>Gammaproteobacteria</taxon>
        <taxon>Chromatiales</taxon>
        <taxon>Ectothiorhodospiraceae</taxon>
        <taxon>Acidihalobacter</taxon>
    </lineage>
</organism>
<dbReference type="InterPro" id="IPR025500">
    <property type="entry name" value="DUF4390"/>
</dbReference>
<sequence>MRFAAVRAFVYGVGTAIGLFAASFAPVAHADSSTFRILSAHTYRLYSVYYLDAKAQIPLDGTLRNALTNGVSVVIAYDIQIIHPRGWWFDDTVATLTQSYRLRYHALSRRFLVDNLNTGISRSFLRLNEALRSIADLNRLPLLDQTLLAKRRHYVVDVRVRVDSGDYPLPLRVRAFLDGAWRPSSDWFRCPLK</sequence>
<keyword evidence="1" id="KW-0732">Signal</keyword>
<proteinExistence type="predicted"/>
<dbReference type="AlphaFoldDB" id="A0A1D8KB61"/>
<feature type="chain" id="PRO_5009109883" description="DUF4390 domain-containing protein" evidence="1">
    <location>
        <begin position="31"/>
        <end position="193"/>
    </location>
</feature>
<keyword evidence="3" id="KW-1185">Reference proteome</keyword>
<feature type="signal peptide" evidence="1">
    <location>
        <begin position="1"/>
        <end position="30"/>
    </location>
</feature>
<evidence type="ECO:0000313" key="2">
    <source>
        <dbReference type="EMBL" id="AOV18194.1"/>
    </source>
</evidence>
<dbReference type="RefSeq" id="WP_070073724.1">
    <property type="nucleotide sequence ID" value="NZ_CP017448.1"/>
</dbReference>
<evidence type="ECO:0000313" key="3">
    <source>
        <dbReference type="Proteomes" id="UP000095342"/>
    </source>
</evidence>